<accession>A0ABD4Q7L3</accession>
<gene>
    <name evidence="1" type="ORF">J8J21_20505</name>
</gene>
<dbReference type="Proteomes" id="UP000671119">
    <property type="component" value="Unassembled WGS sequence"/>
</dbReference>
<protein>
    <recommendedName>
        <fullName evidence="3">Transposase</fullName>
    </recommendedName>
</protein>
<dbReference type="AlphaFoldDB" id="A0ABD4Q7L3"/>
<dbReference type="EMBL" id="JAGIZI010000097">
    <property type="protein sequence ID" value="MBP0685432.1"/>
    <property type="molecule type" value="Genomic_DNA"/>
</dbReference>
<reference evidence="1 2" key="1">
    <citation type="submission" date="2021-03" db="EMBL/GenBank/DDBJ databases">
        <title>Whole Genome Sequencing of Mycobacterium tuberculosis clinical isolates from Arunachal Pradesh, India.</title>
        <authorList>
            <person name="Singh S."/>
            <person name="Mudliar S.R."/>
            <person name="Kulsum U."/>
            <person name="Rufai S.B."/>
            <person name="Singh P.K."/>
            <person name="Umpo M."/>
            <person name="Nyori M."/>
        </authorList>
    </citation>
    <scope>NUCLEOTIDE SEQUENCE [LARGE SCALE GENOMIC DNA]</scope>
    <source>
        <strain evidence="1 2">OMICS/BPL/0142/20/SP</strain>
    </source>
</reference>
<feature type="non-terminal residue" evidence="1">
    <location>
        <position position="140"/>
    </location>
</feature>
<name>A0ABD4Q7L3_MYCTX</name>
<evidence type="ECO:0008006" key="3">
    <source>
        <dbReference type="Google" id="ProtNLM"/>
    </source>
</evidence>
<sequence length="140" mass="15736">HLRDLNTERRHAVLAATVLHLSRHLTDCAIDMFKKLMGILTRRANNQAAARVTRSVREVQTPLKDVSKVCHAIIKAREKGEDMAKALDLVIQWPAFATSVQAVDTLIAPDVIDGKIEMLQRYPTIRKLAPQFLSTLVFRG</sequence>
<evidence type="ECO:0000313" key="1">
    <source>
        <dbReference type="EMBL" id="MBP0685432.1"/>
    </source>
</evidence>
<proteinExistence type="predicted"/>
<comment type="caution">
    <text evidence="1">The sequence shown here is derived from an EMBL/GenBank/DDBJ whole genome shotgun (WGS) entry which is preliminary data.</text>
</comment>
<organism evidence="1 2">
    <name type="scientific">Mycobacterium tuberculosis</name>
    <dbReference type="NCBI Taxonomy" id="1773"/>
    <lineage>
        <taxon>Bacteria</taxon>
        <taxon>Bacillati</taxon>
        <taxon>Actinomycetota</taxon>
        <taxon>Actinomycetes</taxon>
        <taxon>Mycobacteriales</taxon>
        <taxon>Mycobacteriaceae</taxon>
        <taxon>Mycobacterium</taxon>
        <taxon>Mycobacterium tuberculosis complex</taxon>
    </lineage>
</organism>
<evidence type="ECO:0000313" key="2">
    <source>
        <dbReference type="Proteomes" id="UP000671119"/>
    </source>
</evidence>
<feature type="non-terminal residue" evidence="1">
    <location>
        <position position="1"/>
    </location>
</feature>